<comment type="similarity">
    <text evidence="1">Belongs to the isochorismatase family.</text>
</comment>
<feature type="domain" description="Isochorismatase-like" evidence="8">
    <location>
        <begin position="4"/>
        <end position="151"/>
    </location>
</feature>
<dbReference type="EC" id="3.5.1.19" evidence="6"/>
<keyword evidence="10" id="KW-1185">Reference proteome</keyword>
<dbReference type="Gene3D" id="3.40.50.850">
    <property type="entry name" value="Isochorismatase-like"/>
    <property type="match status" value="1"/>
</dbReference>
<evidence type="ECO:0000256" key="6">
    <source>
        <dbReference type="ARBA" id="ARBA00039017"/>
    </source>
</evidence>
<dbReference type="eggNOG" id="COG1335">
    <property type="taxonomic scope" value="Bacteria"/>
</dbReference>
<name>M9WGH5_9MOLU</name>
<comment type="pathway">
    <text evidence="5">Cofactor biosynthesis; nicotinate biosynthesis; nicotinate from nicotinamide: step 1/1.</text>
</comment>
<dbReference type="GO" id="GO:0019363">
    <property type="term" value="P:pyridine nucleotide biosynthetic process"/>
    <property type="evidence" value="ECO:0007669"/>
    <property type="project" value="UniProtKB-KW"/>
</dbReference>
<evidence type="ECO:0000313" key="10">
    <source>
        <dbReference type="Proteomes" id="UP000012984"/>
    </source>
</evidence>
<dbReference type="AlphaFoldDB" id="M9WGH5"/>
<gene>
    <name evidence="9" type="primary">pncA</name>
    <name evidence="9" type="ORF">MPUT9231_0230</name>
</gene>
<dbReference type="KEGG" id="mput:MPUT9231_0230"/>
<organism evidence="9 10">
    <name type="scientific">Mycoplasma putrefaciens Mput9231</name>
    <dbReference type="NCBI Taxonomy" id="1292033"/>
    <lineage>
        <taxon>Bacteria</taxon>
        <taxon>Bacillati</taxon>
        <taxon>Mycoplasmatota</taxon>
        <taxon>Mollicutes</taxon>
        <taxon>Mycoplasmataceae</taxon>
        <taxon>Mycoplasma</taxon>
    </lineage>
</organism>
<dbReference type="PANTHER" id="PTHR11080:SF2">
    <property type="entry name" value="LD05707P"/>
    <property type="match status" value="1"/>
</dbReference>
<keyword evidence="3" id="KW-0479">Metal-binding</keyword>
<proteinExistence type="inferred from homology"/>
<evidence type="ECO:0000256" key="3">
    <source>
        <dbReference type="ARBA" id="ARBA00022723"/>
    </source>
</evidence>
<dbReference type="GO" id="GO:0046872">
    <property type="term" value="F:metal ion binding"/>
    <property type="evidence" value="ECO:0007669"/>
    <property type="project" value="UniProtKB-KW"/>
</dbReference>
<evidence type="ECO:0000256" key="5">
    <source>
        <dbReference type="ARBA" id="ARBA00037900"/>
    </source>
</evidence>
<evidence type="ECO:0000256" key="7">
    <source>
        <dbReference type="ARBA" id="ARBA00043224"/>
    </source>
</evidence>
<dbReference type="InterPro" id="IPR052347">
    <property type="entry name" value="Isochorismatase_Nicotinamidase"/>
</dbReference>
<reference evidence="9 10" key="1">
    <citation type="journal article" date="2013" name="Genome Announc.">
        <title>Complete Genome Sequence of Mycoplasma putrefaciens Strain 9231, One of the Agents of Contagious Agalactia in Goats.</title>
        <authorList>
            <person name="Dupuy V."/>
            <person name="Sirand-Pugnet P."/>
            <person name="Baranowski E."/>
            <person name="Barre A."/>
            <person name="Breton M."/>
            <person name="Couture C."/>
            <person name="Dordet-Frisoni E."/>
            <person name="Gaurivaud P."/>
            <person name="Jacob D."/>
            <person name="Lemaitre C."/>
            <person name="Manso-Silvan L."/>
            <person name="Nikolski M."/>
            <person name="Nouvel L.X."/>
            <person name="Poumarat F."/>
            <person name="Tardy F."/>
            <person name="Thebault P."/>
            <person name="Theil S."/>
            <person name="Citti C."/>
            <person name="Blanchard A."/>
            <person name="Thiaucourt F."/>
        </authorList>
    </citation>
    <scope>NUCLEOTIDE SEQUENCE [LARGE SCALE GENOMIC DNA]</scope>
    <source>
        <strain evidence="9">Mput9231</strain>
    </source>
</reference>
<evidence type="ECO:0000256" key="1">
    <source>
        <dbReference type="ARBA" id="ARBA00006336"/>
    </source>
</evidence>
<evidence type="ECO:0000259" key="8">
    <source>
        <dbReference type="Pfam" id="PF00857"/>
    </source>
</evidence>
<protein>
    <recommendedName>
        <fullName evidence="6">nicotinamidase</fullName>
        <ecNumber evidence="6">3.5.1.19</ecNumber>
    </recommendedName>
    <alternativeName>
        <fullName evidence="7">Nicotinamide deamidase</fullName>
    </alternativeName>
</protein>
<evidence type="ECO:0000313" key="9">
    <source>
        <dbReference type="EMBL" id="AGJ90479.1"/>
    </source>
</evidence>
<evidence type="ECO:0000256" key="2">
    <source>
        <dbReference type="ARBA" id="ARBA00022642"/>
    </source>
</evidence>
<dbReference type="InterPro" id="IPR000868">
    <property type="entry name" value="Isochorismatase-like_dom"/>
</dbReference>
<keyword evidence="4" id="KW-0378">Hydrolase</keyword>
<evidence type="ECO:0000256" key="4">
    <source>
        <dbReference type="ARBA" id="ARBA00022801"/>
    </source>
</evidence>
<dbReference type="PANTHER" id="PTHR11080">
    <property type="entry name" value="PYRAZINAMIDASE/NICOTINAMIDASE"/>
    <property type="match status" value="1"/>
</dbReference>
<keyword evidence="2" id="KW-0662">Pyridine nucleotide biosynthesis</keyword>
<dbReference type="InterPro" id="IPR036380">
    <property type="entry name" value="Isochorismatase-like_sf"/>
</dbReference>
<dbReference type="HOGENOM" id="CLU_068979_13_1_14"/>
<dbReference type="PATRIC" id="fig|1292033.3.peg.23"/>
<dbReference type="GO" id="GO:0008936">
    <property type="term" value="F:nicotinamidase activity"/>
    <property type="evidence" value="ECO:0007669"/>
    <property type="project" value="UniProtKB-EC"/>
</dbReference>
<dbReference type="OrthoDB" id="9796485at2"/>
<accession>M9WGH5</accession>
<dbReference type="Pfam" id="PF00857">
    <property type="entry name" value="Isochorismatase"/>
    <property type="match status" value="1"/>
</dbReference>
<dbReference type="SUPFAM" id="SSF52499">
    <property type="entry name" value="Isochorismatase-like hydrolases"/>
    <property type="match status" value="1"/>
</dbReference>
<dbReference type="Proteomes" id="UP000012984">
    <property type="component" value="Chromosome"/>
</dbReference>
<sequence>MNKALIIVDYQYDFACSNGSLYVKGAEELSNKIFELSKKRKQQGWIVVATKDWHPKNHCSFNQWPSHCVQNTKGSELYFDSTYVDLIIQKGHDKNTESYSGFFDNKGRSNHLNEYLKQNNVTELEIVGVVTEICVKATYDDAVKLGYNAYVNLEYCKGFEQ</sequence>
<dbReference type="EMBL" id="CP004357">
    <property type="protein sequence ID" value="AGJ90479.1"/>
    <property type="molecule type" value="Genomic_DNA"/>
</dbReference>
<dbReference type="RefSeq" id="WP_015587151.1">
    <property type="nucleotide sequence ID" value="NC_021083.1"/>
</dbReference>